<reference evidence="2 3" key="1">
    <citation type="journal article" date="2018" name="Nat. Ecol. Evol.">
        <title>Pezizomycetes genomes reveal the molecular basis of ectomycorrhizal truffle lifestyle.</title>
        <authorList>
            <person name="Murat C."/>
            <person name="Payen T."/>
            <person name="Noel B."/>
            <person name="Kuo A."/>
            <person name="Morin E."/>
            <person name="Chen J."/>
            <person name="Kohler A."/>
            <person name="Krizsan K."/>
            <person name="Balestrini R."/>
            <person name="Da Silva C."/>
            <person name="Montanini B."/>
            <person name="Hainaut M."/>
            <person name="Levati E."/>
            <person name="Barry K.W."/>
            <person name="Belfiori B."/>
            <person name="Cichocki N."/>
            <person name="Clum A."/>
            <person name="Dockter R.B."/>
            <person name="Fauchery L."/>
            <person name="Guy J."/>
            <person name="Iotti M."/>
            <person name="Le Tacon F."/>
            <person name="Lindquist E.A."/>
            <person name="Lipzen A."/>
            <person name="Malagnac F."/>
            <person name="Mello A."/>
            <person name="Molinier V."/>
            <person name="Miyauchi S."/>
            <person name="Poulain J."/>
            <person name="Riccioni C."/>
            <person name="Rubini A."/>
            <person name="Sitrit Y."/>
            <person name="Splivallo R."/>
            <person name="Traeger S."/>
            <person name="Wang M."/>
            <person name="Zifcakova L."/>
            <person name="Wipf D."/>
            <person name="Zambonelli A."/>
            <person name="Paolocci F."/>
            <person name="Nowrousian M."/>
            <person name="Ottonello S."/>
            <person name="Baldrian P."/>
            <person name="Spatafora J.W."/>
            <person name="Henrissat B."/>
            <person name="Nagy L.G."/>
            <person name="Aury J.M."/>
            <person name="Wincker P."/>
            <person name="Grigoriev I.V."/>
            <person name="Bonfante P."/>
            <person name="Martin F.M."/>
        </authorList>
    </citation>
    <scope>NUCLEOTIDE SEQUENCE [LARGE SCALE GENOMIC DNA]</scope>
    <source>
        <strain evidence="2 3">ATCC MYA-4762</strain>
    </source>
</reference>
<feature type="chain" id="PRO_5018210603" evidence="1">
    <location>
        <begin position="23"/>
        <end position="99"/>
    </location>
</feature>
<accession>A0A3N4LLA5</accession>
<proteinExistence type="predicted"/>
<gene>
    <name evidence="2" type="ORF">L211DRAFT_839570</name>
</gene>
<dbReference type="Proteomes" id="UP000267821">
    <property type="component" value="Unassembled WGS sequence"/>
</dbReference>
<protein>
    <submittedName>
        <fullName evidence="2">Uncharacterized protein</fullName>
    </submittedName>
</protein>
<evidence type="ECO:0000313" key="3">
    <source>
        <dbReference type="Proteomes" id="UP000267821"/>
    </source>
</evidence>
<dbReference type="InParanoid" id="A0A3N4LLA5"/>
<dbReference type="AlphaFoldDB" id="A0A3N4LLA5"/>
<evidence type="ECO:0000313" key="2">
    <source>
        <dbReference type="EMBL" id="RPB22528.1"/>
    </source>
</evidence>
<organism evidence="2 3">
    <name type="scientific">Terfezia boudieri ATCC MYA-4762</name>
    <dbReference type="NCBI Taxonomy" id="1051890"/>
    <lineage>
        <taxon>Eukaryota</taxon>
        <taxon>Fungi</taxon>
        <taxon>Dikarya</taxon>
        <taxon>Ascomycota</taxon>
        <taxon>Pezizomycotina</taxon>
        <taxon>Pezizomycetes</taxon>
        <taxon>Pezizales</taxon>
        <taxon>Pezizaceae</taxon>
        <taxon>Terfezia</taxon>
    </lineage>
</organism>
<feature type="signal peptide" evidence="1">
    <location>
        <begin position="1"/>
        <end position="22"/>
    </location>
</feature>
<sequence>MQLLTVTVTSLTLSLLTTLTLADPTYPSCHTTVYTCKGNFKCCTMPLQPGGVAAYCAQGNMTEGGCSGTLHTICCRYDAQEALTSRGYTYVGCSEPGKV</sequence>
<keyword evidence="1" id="KW-0732">Signal</keyword>
<evidence type="ECO:0000256" key="1">
    <source>
        <dbReference type="SAM" id="SignalP"/>
    </source>
</evidence>
<name>A0A3N4LLA5_9PEZI</name>
<dbReference type="EMBL" id="ML121551">
    <property type="protein sequence ID" value="RPB22528.1"/>
    <property type="molecule type" value="Genomic_DNA"/>
</dbReference>
<keyword evidence="3" id="KW-1185">Reference proteome</keyword>
<dbReference type="OrthoDB" id="5379769at2759"/>